<dbReference type="Proteomes" id="UP000307169">
    <property type="component" value="Unassembled WGS sequence"/>
</dbReference>
<protein>
    <recommendedName>
        <fullName evidence="3">SH3 domain-containing protein</fullName>
    </recommendedName>
</protein>
<dbReference type="SMART" id="SM00326">
    <property type="entry name" value="SH3"/>
    <property type="match status" value="1"/>
</dbReference>
<dbReference type="Gene3D" id="2.30.30.40">
    <property type="entry name" value="SH3 Domains"/>
    <property type="match status" value="1"/>
</dbReference>
<dbReference type="SUPFAM" id="SSF50044">
    <property type="entry name" value="SH3-domain"/>
    <property type="match status" value="1"/>
</dbReference>
<evidence type="ECO:0000256" key="2">
    <source>
        <dbReference type="PROSITE-ProRule" id="PRU00192"/>
    </source>
</evidence>
<evidence type="ECO:0000313" key="6">
    <source>
        <dbReference type="EMBL" id="TIC29253.1"/>
    </source>
</evidence>
<dbReference type="EMBL" id="SPRX01000035">
    <property type="protein sequence ID" value="TIC64334.1"/>
    <property type="molecule type" value="Genomic_DNA"/>
</dbReference>
<evidence type="ECO:0000313" key="12">
    <source>
        <dbReference type="Proteomes" id="UP000307169"/>
    </source>
</evidence>
<gene>
    <name evidence="8" type="ORF">E3Q01_02834</name>
    <name evidence="9" type="ORF">E3Q02_02143</name>
    <name evidence="7" type="ORF">E3Q03_04066</name>
    <name evidence="6" type="ORF">E3Q10_02691</name>
    <name evidence="5" type="ORF">E3Q17_02670</name>
    <name evidence="4" type="ORF">E3Q22_02015</name>
</gene>
<evidence type="ECO:0000313" key="8">
    <source>
        <dbReference type="EMBL" id="TIC64334.1"/>
    </source>
</evidence>
<evidence type="ECO:0000256" key="1">
    <source>
        <dbReference type="ARBA" id="ARBA00022443"/>
    </source>
</evidence>
<dbReference type="GO" id="GO:0043332">
    <property type="term" value="C:mating projection tip"/>
    <property type="evidence" value="ECO:0007669"/>
    <property type="project" value="TreeGrafter"/>
</dbReference>
<keyword evidence="1 2" id="KW-0728">SH3 domain</keyword>
<dbReference type="Proteomes" id="UP000310708">
    <property type="component" value="Unassembled WGS sequence"/>
</dbReference>
<dbReference type="CDD" id="cd00174">
    <property type="entry name" value="SH3"/>
    <property type="match status" value="1"/>
</dbReference>
<dbReference type="EMBL" id="SPRC01000017">
    <property type="protein sequence ID" value="TIB80250.1"/>
    <property type="molecule type" value="Genomic_DNA"/>
</dbReference>
<dbReference type="EMBL" id="SPRW01000020">
    <property type="protein sequence ID" value="TIC65553.1"/>
    <property type="molecule type" value="Genomic_DNA"/>
</dbReference>
<dbReference type="GO" id="GO:0006897">
    <property type="term" value="P:endocytosis"/>
    <property type="evidence" value="ECO:0007669"/>
    <property type="project" value="InterPro"/>
</dbReference>
<dbReference type="Pfam" id="PF00018">
    <property type="entry name" value="SH3_1"/>
    <property type="match status" value="1"/>
</dbReference>
<evidence type="ECO:0000313" key="7">
    <source>
        <dbReference type="EMBL" id="TIC58942.1"/>
    </source>
</evidence>
<dbReference type="PRINTS" id="PR00452">
    <property type="entry name" value="SH3DOMAIN"/>
</dbReference>
<dbReference type="AlphaFoldDB" id="A0A4V4MF49"/>
<dbReference type="EMBL" id="SPRV01000073">
    <property type="protein sequence ID" value="TIC58942.1"/>
    <property type="molecule type" value="Genomic_DNA"/>
</dbReference>
<dbReference type="GO" id="GO:1990528">
    <property type="term" value="C:Rvs161p-Rvs167p complex"/>
    <property type="evidence" value="ECO:0007669"/>
    <property type="project" value="TreeGrafter"/>
</dbReference>
<dbReference type="GO" id="GO:0030479">
    <property type="term" value="C:actin cortical patch"/>
    <property type="evidence" value="ECO:0007669"/>
    <property type="project" value="TreeGrafter"/>
</dbReference>
<feature type="domain" description="SH3" evidence="3">
    <location>
        <begin position="46"/>
        <end position="102"/>
    </location>
</feature>
<reference evidence="10 11" key="1">
    <citation type="submission" date="2019-03" db="EMBL/GenBank/DDBJ databases">
        <title>Sequencing 25 genomes of Wallemia mellicola.</title>
        <authorList>
            <person name="Gostincar C."/>
        </authorList>
    </citation>
    <scope>NUCLEOTIDE SEQUENCE [LARGE SCALE GENOMIC DNA]</scope>
    <source>
        <strain evidence="5 12">EXF-1262</strain>
        <strain evidence="9 13">EXF-1274</strain>
        <strain evidence="7 10">EXF-1277</strain>
        <strain evidence="4 14">EXF-6152</strain>
        <strain evidence="8 15">EXF-757</strain>
        <strain evidence="6 11">EXF-8738</strain>
    </source>
</reference>
<dbReference type="InterPro" id="IPR046982">
    <property type="entry name" value="BIN3/RVS161-like"/>
</dbReference>
<evidence type="ECO:0000259" key="3">
    <source>
        <dbReference type="PROSITE" id="PS50002"/>
    </source>
</evidence>
<evidence type="ECO:0000313" key="14">
    <source>
        <dbReference type="Proteomes" id="UP000310685"/>
    </source>
</evidence>
<dbReference type="PROSITE" id="PS50002">
    <property type="entry name" value="SH3"/>
    <property type="match status" value="1"/>
</dbReference>
<dbReference type="GO" id="GO:0051666">
    <property type="term" value="P:actin cortical patch localization"/>
    <property type="evidence" value="ECO:0007669"/>
    <property type="project" value="InterPro"/>
</dbReference>
<sequence>MVFANFSEEDKQAFFELLDEYFESRPHLFGGTKSKGAPPPVMPRQPPQEQVVALYDYNGSGEDLSFRTGDRMSVVDKPSSDWWTCKLGAQQGLVPANYIKSA</sequence>
<dbReference type="EMBL" id="SPRH01000031">
    <property type="protein sequence ID" value="TIB99313.1"/>
    <property type="molecule type" value="Genomic_DNA"/>
</dbReference>
<name>A0A4V4MF49_9BASI</name>
<dbReference type="Proteomes" id="UP000309601">
    <property type="component" value="Unassembled WGS sequence"/>
</dbReference>
<dbReference type="Proteomes" id="UP000305647">
    <property type="component" value="Unassembled WGS sequence"/>
</dbReference>
<evidence type="ECO:0000313" key="13">
    <source>
        <dbReference type="Proteomes" id="UP000309601"/>
    </source>
</evidence>
<organism evidence="8 15">
    <name type="scientific">Wallemia mellicola</name>
    <dbReference type="NCBI Taxonomy" id="1708541"/>
    <lineage>
        <taxon>Eukaryota</taxon>
        <taxon>Fungi</taxon>
        <taxon>Dikarya</taxon>
        <taxon>Basidiomycota</taxon>
        <taxon>Wallemiomycotina</taxon>
        <taxon>Wallemiomycetes</taxon>
        <taxon>Wallemiales</taxon>
        <taxon>Wallemiaceae</taxon>
        <taxon>Wallemia</taxon>
    </lineage>
</organism>
<dbReference type="EMBL" id="SPRO01000029">
    <property type="protein sequence ID" value="TIC29253.1"/>
    <property type="molecule type" value="Genomic_DNA"/>
</dbReference>
<evidence type="ECO:0000313" key="9">
    <source>
        <dbReference type="EMBL" id="TIC65553.1"/>
    </source>
</evidence>
<dbReference type="InterPro" id="IPR001452">
    <property type="entry name" value="SH3_domain"/>
</dbReference>
<accession>A0A4V4MF49</accession>
<dbReference type="Proteomes" id="UP000310685">
    <property type="component" value="Unassembled WGS sequence"/>
</dbReference>
<evidence type="ECO:0000313" key="11">
    <source>
        <dbReference type="Proteomes" id="UP000305647"/>
    </source>
</evidence>
<dbReference type="PANTHER" id="PTHR47174:SF2">
    <property type="entry name" value="SH3 DOMAIN SIGNALLING PROTEIN (AFU_ORTHOLOGUE AFUA_5G07670)"/>
    <property type="match status" value="1"/>
</dbReference>
<evidence type="ECO:0000313" key="4">
    <source>
        <dbReference type="EMBL" id="TIB80250.1"/>
    </source>
</evidence>
<evidence type="ECO:0000313" key="5">
    <source>
        <dbReference type="EMBL" id="TIB99313.1"/>
    </source>
</evidence>
<dbReference type="GO" id="GO:0097320">
    <property type="term" value="P:plasma membrane tubulation"/>
    <property type="evidence" value="ECO:0007669"/>
    <property type="project" value="TreeGrafter"/>
</dbReference>
<proteinExistence type="predicted"/>
<comment type="caution">
    <text evidence="8">The sequence shown here is derived from an EMBL/GenBank/DDBJ whole genome shotgun (WGS) entry which is preliminary data.</text>
</comment>
<dbReference type="Proteomes" id="UP000305362">
    <property type="component" value="Unassembled WGS sequence"/>
</dbReference>
<dbReference type="InterPro" id="IPR036028">
    <property type="entry name" value="SH3-like_dom_sf"/>
</dbReference>
<dbReference type="GO" id="GO:0008289">
    <property type="term" value="F:lipid binding"/>
    <property type="evidence" value="ECO:0007669"/>
    <property type="project" value="TreeGrafter"/>
</dbReference>
<dbReference type="GO" id="GO:0031097">
    <property type="term" value="C:medial cortex"/>
    <property type="evidence" value="ECO:0007669"/>
    <property type="project" value="TreeGrafter"/>
</dbReference>
<dbReference type="OrthoDB" id="3256904at2759"/>
<evidence type="ECO:0000313" key="10">
    <source>
        <dbReference type="Proteomes" id="UP000305362"/>
    </source>
</evidence>
<dbReference type="PANTHER" id="PTHR47174">
    <property type="entry name" value="BRIDGING INTEGRATOR 3"/>
    <property type="match status" value="1"/>
</dbReference>
<evidence type="ECO:0000313" key="15">
    <source>
        <dbReference type="Proteomes" id="UP000310708"/>
    </source>
</evidence>